<feature type="region of interest" description="Disordered" evidence="1">
    <location>
        <begin position="1"/>
        <end position="34"/>
    </location>
</feature>
<dbReference type="AlphaFoldDB" id="A0A381Q124"/>
<reference evidence="2" key="1">
    <citation type="submission" date="2018-05" db="EMBL/GenBank/DDBJ databases">
        <authorList>
            <person name="Lanie J.A."/>
            <person name="Ng W.-L."/>
            <person name="Kazmierczak K.M."/>
            <person name="Andrzejewski T.M."/>
            <person name="Davidsen T.M."/>
            <person name="Wayne K.J."/>
            <person name="Tettelin H."/>
            <person name="Glass J.I."/>
            <person name="Rusch D."/>
            <person name="Podicherti R."/>
            <person name="Tsui H.-C.T."/>
            <person name="Winkler M.E."/>
        </authorList>
    </citation>
    <scope>NUCLEOTIDE SEQUENCE</scope>
</reference>
<gene>
    <name evidence="2" type="ORF">METZ01_LOCUS25428</name>
</gene>
<protein>
    <submittedName>
        <fullName evidence="2">Uncharacterized protein</fullName>
    </submittedName>
</protein>
<accession>A0A381Q124</accession>
<dbReference type="EMBL" id="UINC01001150">
    <property type="protein sequence ID" value="SUZ72574.1"/>
    <property type="molecule type" value="Genomic_DNA"/>
</dbReference>
<organism evidence="2">
    <name type="scientific">marine metagenome</name>
    <dbReference type="NCBI Taxonomy" id="408172"/>
    <lineage>
        <taxon>unclassified sequences</taxon>
        <taxon>metagenomes</taxon>
        <taxon>ecological metagenomes</taxon>
    </lineage>
</organism>
<sequence>MRNGGGPRSIAQNRSVVNLEEADAGCVGRSPTEH</sequence>
<name>A0A381Q124_9ZZZZ</name>
<evidence type="ECO:0000256" key="1">
    <source>
        <dbReference type="SAM" id="MobiDB-lite"/>
    </source>
</evidence>
<proteinExistence type="predicted"/>
<evidence type="ECO:0000313" key="2">
    <source>
        <dbReference type="EMBL" id="SUZ72574.1"/>
    </source>
</evidence>